<comment type="caution">
    <text evidence="2">The sequence shown here is derived from an EMBL/GenBank/DDBJ whole genome shotgun (WGS) entry which is preliminary data.</text>
</comment>
<dbReference type="EMBL" id="JACXZS010000006">
    <property type="protein sequence ID" value="MBD3942211.1"/>
    <property type="molecule type" value="Genomic_DNA"/>
</dbReference>
<keyword evidence="1" id="KW-0472">Membrane</keyword>
<accession>A0ABR8NNJ4</accession>
<evidence type="ECO:0000256" key="1">
    <source>
        <dbReference type="SAM" id="Phobius"/>
    </source>
</evidence>
<keyword evidence="3" id="KW-1185">Reference proteome</keyword>
<name>A0ABR8NNJ4_9MICO</name>
<evidence type="ECO:0000313" key="2">
    <source>
        <dbReference type="EMBL" id="MBD3942211.1"/>
    </source>
</evidence>
<feature type="transmembrane region" description="Helical" evidence="1">
    <location>
        <begin position="42"/>
        <end position="62"/>
    </location>
</feature>
<dbReference type="Proteomes" id="UP000598426">
    <property type="component" value="Unassembled WGS sequence"/>
</dbReference>
<sequence length="88" mass="9351">MAEEQDRVLVEGARIQRMRLAAALLFGRIDERRTVNDNMRRLMGSLIVAAIVCAGCVGVSYVSKVLADQAAQSSSVGSAPATGRQEAS</sequence>
<proteinExistence type="predicted"/>
<reference evidence="2 3" key="1">
    <citation type="submission" date="2020-09" db="EMBL/GenBank/DDBJ databases">
        <title>Isolation and identification of active actinomycetes.</title>
        <authorList>
            <person name="Li X."/>
        </authorList>
    </citation>
    <scope>NUCLEOTIDE SEQUENCE [LARGE SCALE GENOMIC DNA]</scope>
    <source>
        <strain evidence="2 3">NEAU-LLC</strain>
    </source>
</reference>
<keyword evidence="1" id="KW-1133">Transmembrane helix</keyword>
<evidence type="ECO:0000313" key="3">
    <source>
        <dbReference type="Proteomes" id="UP000598426"/>
    </source>
</evidence>
<organism evidence="2 3">
    <name type="scientific">Microbacterium helvum</name>
    <dbReference type="NCBI Taxonomy" id="2773713"/>
    <lineage>
        <taxon>Bacteria</taxon>
        <taxon>Bacillati</taxon>
        <taxon>Actinomycetota</taxon>
        <taxon>Actinomycetes</taxon>
        <taxon>Micrococcales</taxon>
        <taxon>Microbacteriaceae</taxon>
        <taxon>Microbacterium</taxon>
    </lineage>
</organism>
<keyword evidence="1" id="KW-0812">Transmembrane</keyword>
<dbReference type="RefSeq" id="WP_191171838.1">
    <property type="nucleotide sequence ID" value="NZ_JACXZS010000006.1"/>
</dbReference>
<gene>
    <name evidence="2" type="ORF">IF188_10940</name>
</gene>
<protein>
    <submittedName>
        <fullName evidence="2">Uncharacterized protein</fullName>
    </submittedName>
</protein>